<dbReference type="PIRSF" id="PIRSF005572">
    <property type="entry name" value="NifS"/>
    <property type="match status" value="1"/>
</dbReference>
<evidence type="ECO:0000256" key="5">
    <source>
        <dbReference type="ARBA" id="ARBA00022898"/>
    </source>
</evidence>
<sequence length="381" mass="41437">MIYFDNAATTWPKPEEVYRAVEDAMRNFGGNPGRSGHRMALAAARLVYEARETLAEFFNAESPTNIVFTMNATDALNTAIKGVLKPGDHVITTSMEHNSVARPIFALTKSGVEWDIVRCGTDGSLDPDDVVKAIKPNTRLIAITHASNVTGTIMPVGEIGKIARERGILLLVDAAQSAGVLDIDVQGMNIDLLAFPGHKGLYGPQGTGGLYVREGLQLTPIRQGGTGSFSEELEQPEILPDRLECGTLNTPGIAGLAAGVDFVKKKGLKNIRYHEEQLTQRFLEGLKEIDGVTVYGPEKAADRCAVISLNFNNLDSAELAYLLDSRFDIQVRPGLHCSPLAHRTLGTEDRGTVRFSFSVFNTVEEIDRALEALREISLSSR</sequence>
<dbReference type="InterPro" id="IPR015422">
    <property type="entry name" value="PyrdxlP-dep_Trfase_small"/>
</dbReference>
<keyword evidence="5" id="KW-0663">Pyridoxal phosphate</keyword>
<dbReference type="Gene3D" id="3.40.640.10">
    <property type="entry name" value="Type I PLP-dependent aspartate aminotransferase-like (Major domain)"/>
    <property type="match status" value="1"/>
</dbReference>
<dbReference type="Pfam" id="PF00266">
    <property type="entry name" value="Aminotran_5"/>
    <property type="match status" value="1"/>
</dbReference>
<dbReference type="HOGENOM" id="CLU_003433_2_4_9"/>
<dbReference type="eggNOG" id="COG0520">
    <property type="taxonomic scope" value="Bacteria"/>
</dbReference>
<dbReference type="GO" id="GO:0006534">
    <property type="term" value="P:cysteine metabolic process"/>
    <property type="evidence" value="ECO:0007669"/>
    <property type="project" value="InterPro"/>
</dbReference>
<dbReference type="CDD" id="cd06453">
    <property type="entry name" value="SufS_like"/>
    <property type="match status" value="1"/>
</dbReference>
<dbReference type="NCBIfam" id="TIGR01977">
    <property type="entry name" value="am_tr_V_EF2568"/>
    <property type="match status" value="1"/>
</dbReference>
<name>D9S1A1_THEOJ</name>
<dbReference type="EC" id="2.8.1.7" evidence="3"/>
<dbReference type="InterPro" id="IPR010969">
    <property type="entry name" value="Cys_dSase-rel_unknwn_funct"/>
</dbReference>
<dbReference type="AlphaFoldDB" id="D9S1A1"/>
<evidence type="ECO:0000313" key="9">
    <source>
        <dbReference type="Proteomes" id="UP000000272"/>
    </source>
</evidence>
<dbReference type="GO" id="GO:0031071">
    <property type="term" value="F:cysteine desulfurase activity"/>
    <property type="evidence" value="ECO:0007669"/>
    <property type="project" value="UniProtKB-EC"/>
</dbReference>
<accession>D9S1A1</accession>
<evidence type="ECO:0000256" key="4">
    <source>
        <dbReference type="ARBA" id="ARBA00022679"/>
    </source>
</evidence>
<dbReference type="EMBL" id="CP002131">
    <property type="protein sequence ID" value="ADL08980.1"/>
    <property type="molecule type" value="Genomic_DNA"/>
</dbReference>
<dbReference type="KEGG" id="toc:Toce_2271"/>
<evidence type="ECO:0000256" key="1">
    <source>
        <dbReference type="ARBA" id="ARBA00001933"/>
    </source>
</evidence>
<reference evidence="8 9" key="1">
    <citation type="journal article" date="2010" name="Stand. Genomic Sci.">
        <title>Complete genome sequence of Thermosediminibacter oceani type strain (JW/IW-1228P).</title>
        <authorList>
            <person name="Pitluck S."/>
            <person name="Yasawong M."/>
            <person name="Munk C."/>
            <person name="Nolan M."/>
            <person name="Lapidus A."/>
            <person name="Lucas S."/>
            <person name="Glavina Del Rio T."/>
            <person name="Tice H."/>
            <person name="Cheng J.F."/>
            <person name="Bruce D."/>
            <person name="Detter C."/>
            <person name="Tapia R."/>
            <person name="Han C."/>
            <person name="Goodwin L."/>
            <person name="Liolios K."/>
            <person name="Ivanova N."/>
            <person name="Mavromatis K."/>
            <person name="Mikhailova N."/>
            <person name="Pati A."/>
            <person name="Chen A."/>
            <person name="Palaniappan K."/>
            <person name="Land M."/>
            <person name="Hauser L."/>
            <person name="Chang Y.J."/>
            <person name="Jeffries C.D."/>
            <person name="Rohde M."/>
            <person name="Spring S."/>
            <person name="Sikorski J."/>
            <person name="Goker M."/>
            <person name="Woyke T."/>
            <person name="Bristow J."/>
            <person name="Eisen J.A."/>
            <person name="Markowitz V."/>
            <person name="Hugenholtz P."/>
            <person name="Kyrpides N.C."/>
            <person name="Klenk H.P."/>
        </authorList>
    </citation>
    <scope>NUCLEOTIDE SEQUENCE [LARGE SCALE GENOMIC DNA]</scope>
    <source>
        <strain evidence="9">ATCC BAA-1034 / DSM 16646 / JW/IW-1228P</strain>
    </source>
</reference>
<comment type="cofactor">
    <cofactor evidence="1">
        <name>pyridoxal 5'-phosphate</name>
        <dbReference type="ChEBI" id="CHEBI:597326"/>
    </cofactor>
</comment>
<dbReference type="STRING" id="555079.Toce_2271"/>
<dbReference type="OrthoDB" id="9804366at2"/>
<dbReference type="InterPro" id="IPR000192">
    <property type="entry name" value="Aminotrans_V_dom"/>
</dbReference>
<organism evidence="8 9">
    <name type="scientific">Thermosediminibacter oceani (strain ATCC BAA-1034 / DSM 16646 / JW/IW-1228P)</name>
    <dbReference type="NCBI Taxonomy" id="555079"/>
    <lineage>
        <taxon>Bacteria</taxon>
        <taxon>Bacillati</taxon>
        <taxon>Bacillota</taxon>
        <taxon>Clostridia</taxon>
        <taxon>Thermosediminibacterales</taxon>
        <taxon>Thermosediminibacteraceae</taxon>
        <taxon>Thermosediminibacter</taxon>
    </lineage>
</organism>
<protein>
    <recommendedName>
        <fullName evidence="3">cysteine desulfurase</fullName>
        <ecNumber evidence="3">2.8.1.7</ecNumber>
    </recommendedName>
</protein>
<evidence type="ECO:0000256" key="3">
    <source>
        <dbReference type="ARBA" id="ARBA00012239"/>
    </source>
</evidence>
<feature type="domain" description="Aminotransferase class V" evidence="7">
    <location>
        <begin position="2"/>
        <end position="368"/>
    </location>
</feature>
<dbReference type="PANTHER" id="PTHR43586:SF4">
    <property type="entry name" value="ISOPENICILLIN N EPIMERASE"/>
    <property type="match status" value="1"/>
</dbReference>
<dbReference type="PANTHER" id="PTHR43586">
    <property type="entry name" value="CYSTEINE DESULFURASE"/>
    <property type="match status" value="1"/>
</dbReference>
<dbReference type="Gene3D" id="3.90.1150.10">
    <property type="entry name" value="Aspartate Aminotransferase, domain 1"/>
    <property type="match status" value="1"/>
</dbReference>
<dbReference type="SUPFAM" id="SSF53383">
    <property type="entry name" value="PLP-dependent transferases"/>
    <property type="match status" value="1"/>
</dbReference>
<comment type="similarity">
    <text evidence="2">Belongs to the class-V pyridoxal-phosphate-dependent aminotransferase family. Csd subfamily.</text>
</comment>
<evidence type="ECO:0000256" key="6">
    <source>
        <dbReference type="ARBA" id="ARBA00050776"/>
    </source>
</evidence>
<dbReference type="InterPro" id="IPR015424">
    <property type="entry name" value="PyrdxlP-dep_Trfase"/>
</dbReference>
<dbReference type="InterPro" id="IPR015421">
    <property type="entry name" value="PyrdxlP-dep_Trfase_major"/>
</dbReference>
<gene>
    <name evidence="8" type="ordered locus">Toce_2271</name>
</gene>
<comment type="catalytic activity">
    <reaction evidence="6">
        <text>(sulfur carrier)-H + L-cysteine = (sulfur carrier)-SH + L-alanine</text>
        <dbReference type="Rhea" id="RHEA:43892"/>
        <dbReference type="Rhea" id="RHEA-COMP:14737"/>
        <dbReference type="Rhea" id="RHEA-COMP:14739"/>
        <dbReference type="ChEBI" id="CHEBI:29917"/>
        <dbReference type="ChEBI" id="CHEBI:35235"/>
        <dbReference type="ChEBI" id="CHEBI:57972"/>
        <dbReference type="ChEBI" id="CHEBI:64428"/>
        <dbReference type="EC" id="2.8.1.7"/>
    </reaction>
</comment>
<keyword evidence="9" id="KW-1185">Reference proteome</keyword>
<evidence type="ECO:0000259" key="7">
    <source>
        <dbReference type="Pfam" id="PF00266"/>
    </source>
</evidence>
<evidence type="ECO:0000256" key="2">
    <source>
        <dbReference type="ARBA" id="ARBA00010447"/>
    </source>
</evidence>
<proteinExistence type="inferred from homology"/>
<dbReference type="InterPro" id="IPR010970">
    <property type="entry name" value="Cys_dSase_SufS"/>
</dbReference>
<dbReference type="Proteomes" id="UP000000272">
    <property type="component" value="Chromosome"/>
</dbReference>
<dbReference type="RefSeq" id="WP_013276985.1">
    <property type="nucleotide sequence ID" value="NC_014377.1"/>
</dbReference>
<dbReference type="GO" id="GO:0030170">
    <property type="term" value="F:pyridoxal phosphate binding"/>
    <property type="evidence" value="ECO:0007669"/>
    <property type="project" value="InterPro"/>
</dbReference>
<keyword evidence="4" id="KW-0808">Transferase</keyword>
<dbReference type="InterPro" id="IPR016454">
    <property type="entry name" value="Cysteine_dSase"/>
</dbReference>
<evidence type="ECO:0000313" key="8">
    <source>
        <dbReference type="EMBL" id="ADL08980.1"/>
    </source>
</evidence>